<evidence type="ECO:0000259" key="3">
    <source>
        <dbReference type="Pfam" id="PF01370"/>
    </source>
</evidence>
<dbReference type="InterPro" id="IPR050425">
    <property type="entry name" value="NAD(P)_dehydrat-like"/>
</dbReference>
<evidence type="ECO:0000256" key="1">
    <source>
        <dbReference type="ARBA" id="ARBA00023002"/>
    </source>
</evidence>
<protein>
    <recommendedName>
        <fullName evidence="3">NAD-dependent epimerase/dehydratase domain-containing protein</fullName>
    </recommendedName>
</protein>
<dbReference type="SUPFAM" id="SSF51735">
    <property type="entry name" value="NAD(P)-binding Rossmann-fold domains"/>
    <property type="match status" value="1"/>
</dbReference>
<name>A0AAD6ZMV4_9AGAR</name>
<organism evidence="4 5">
    <name type="scientific">Mycena albidolilacea</name>
    <dbReference type="NCBI Taxonomy" id="1033008"/>
    <lineage>
        <taxon>Eukaryota</taxon>
        <taxon>Fungi</taxon>
        <taxon>Dikarya</taxon>
        <taxon>Basidiomycota</taxon>
        <taxon>Agaricomycotina</taxon>
        <taxon>Agaricomycetes</taxon>
        <taxon>Agaricomycetidae</taxon>
        <taxon>Agaricales</taxon>
        <taxon>Marasmiineae</taxon>
        <taxon>Mycenaceae</taxon>
        <taxon>Mycena</taxon>
    </lineage>
</organism>
<dbReference type="Proteomes" id="UP001218218">
    <property type="component" value="Unassembled WGS sequence"/>
</dbReference>
<evidence type="ECO:0000313" key="5">
    <source>
        <dbReference type="Proteomes" id="UP001218218"/>
    </source>
</evidence>
<comment type="similarity">
    <text evidence="2">Belongs to the NAD(P)-dependent epimerase/dehydratase family. Dihydroflavonol-4-reductase subfamily.</text>
</comment>
<sequence>MLPSLTPLRLWASQFPSSAPQTPSSFSIVPLAVVYNAHQLGHRHDRDSRSTSASAASPTISLLSGKRLSSATSPPLQLVMPAISTGKVLVSGANGFIATWVVRTLLEQGFAVRGAVHSVKKCRHLCDTFAAYGDKPELAAVPDITQEGAFDEAVKGNPNEIIVPTIKGTLSVLNSAMKHGKYVKRVVLTSSTVAVLQDELEPKTFKALNLSTWEFYKIFTQPSTPAMLQVGNCWVDVRDLAILALVTTSASGPLGMARLAAHAFIVDMAPDSSKYQKGIAGAAKDAVYKIQFNASKSVCLLGMTVYRSKEETARDTIADWEVRGW</sequence>
<gene>
    <name evidence="4" type="ORF">DFH08DRAFT_1024006</name>
</gene>
<dbReference type="Gene3D" id="3.40.50.720">
    <property type="entry name" value="NAD(P)-binding Rossmann-like Domain"/>
    <property type="match status" value="2"/>
</dbReference>
<keyword evidence="1" id="KW-0560">Oxidoreductase</keyword>
<proteinExistence type="inferred from homology"/>
<evidence type="ECO:0000256" key="2">
    <source>
        <dbReference type="ARBA" id="ARBA00023445"/>
    </source>
</evidence>
<reference evidence="4" key="1">
    <citation type="submission" date="2023-03" db="EMBL/GenBank/DDBJ databases">
        <title>Massive genome expansion in bonnet fungi (Mycena s.s.) driven by repeated elements and novel gene families across ecological guilds.</title>
        <authorList>
            <consortium name="Lawrence Berkeley National Laboratory"/>
            <person name="Harder C.B."/>
            <person name="Miyauchi S."/>
            <person name="Viragh M."/>
            <person name="Kuo A."/>
            <person name="Thoen E."/>
            <person name="Andreopoulos B."/>
            <person name="Lu D."/>
            <person name="Skrede I."/>
            <person name="Drula E."/>
            <person name="Henrissat B."/>
            <person name="Morin E."/>
            <person name="Kohler A."/>
            <person name="Barry K."/>
            <person name="LaButti K."/>
            <person name="Morin E."/>
            <person name="Salamov A."/>
            <person name="Lipzen A."/>
            <person name="Mereny Z."/>
            <person name="Hegedus B."/>
            <person name="Baldrian P."/>
            <person name="Stursova M."/>
            <person name="Weitz H."/>
            <person name="Taylor A."/>
            <person name="Grigoriev I.V."/>
            <person name="Nagy L.G."/>
            <person name="Martin F."/>
            <person name="Kauserud H."/>
        </authorList>
    </citation>
    <scope>NUCLEOTIDE SEQUENCE</scope>
    <source>
        <strain evidence="4">CBHHK002</strain>
    </source>
</reference>
<dbReference type="AlphaFoldDB" id="A0AAD6ZMV4"/>
<dbReference type="InterPro" id="IPR036291">
    <property type="entry name" value="NAD(P)-bd_dom_sf"/>
</dbReference>
<accession>A0AAD6ZMV4</accession>
<comment type="caution">
    <text evidence="4">The sequence shown here is derived from an EMBL/GenBank/DDBJ whole genome shotgun (WGS) entry which is preliminary data.</text>
</comment>
<dbReference type="InterPro" id="IPR001509">
    <property type="entry name" value="Epimerase_deHydtase"/>
</dbReference>
<dbReference type="GO" id="GO:0016616">
    <property type="term" value="F:oxidoreductase activity, acting on the CH-OH group of donors, NAD or NADP as acceptor"/>
    <property type="evidence" value="ECO:0007669"/>
    <property type="project" value="TreeGrafter"/>
</dbReference>
<dbReference type="PANTHER" id="PTHR10366:SF564">
    <property type="entry name" value="STEROL-4-ALPHA-CARBOXYLATE 3-DEHYDROGENASE, DECARBOXYLATING"/>
    <property type="match status" value="1"/>
</dbReference>
<keyword evidence="5" id="KW-1185">Reference proteome</keyword>
<feature type="domain" description="NAD-dependent epimerase/dehydratase" evidence="3">
    <location>
        <begin position="88"/>
        <end position="216"/>
    </location>
</feature>
<dbReference type="Pfam" id="PF01370">
    <property type="entry name" value="Epimerase"/>
    <property type="match status" value="1"/>
</dbReference>
<dbReference type="PANTHER" id="PTHR10366">
    <property type="entry name" value="NAD DEPENDENT EPIMERASE/DEHYDRATASE"/>
    <property type="match status" value="1"/>
</dbReference>
<dbReference type="EMBL" id="JARIHO010000039">
    <property type="protein sequence ID" value="KAJ7328468.1"/>
    <property type="molecule type" value="Genomic_DNA"/>
</dbReference>
<evidence type="ECO:0000313" key="4">
    <source>
        <dbReference type="EMBL" id="KAJ7328468.1"/>
    </source>
</evidence>